<name>A0A2N4UED2_9BURK</name>
<protein>
    <submittedName>
        <fullName evidence="3">MFS transporter</fullName>
    </submittedName>
</protein>
<feature type="signal peptide" evidence="2">
    <location>
        <begin position="1"/>
        <end position="23"/>
    </location>
</feature>
<dbReference type="RefSeq" id="WP_102070653.1">
    <property type="nucleotide sequence ID" value="NZ_PDNV01000008.1"/>
</dbReference>
<dbReference type="CDD" id="cd07012">
    <property type="entry name" value="PBP2_Bug_TTT"/>
    <property type="match status" value="1"/>
</dbReference>
<comment type="similarity">
    <text evidence="1">Belongs to the UPF0065 (bug) family.</text>
</comment>
<accession>A0A2N4UED2</accession>
<dbReference type="SUPFAM" id="SSF53850">
    <property type="entry name" value="Periplasmic binding protein-like II"/>
    <property type="match status" value="1"/>
</dbReference>
<reference evidence="3 4" key="1">
    <citation type="submission" date="2017-10" db="EMBL/GenBank/DDBJ databases">
        <title>Two draft genome sequences of Pusillimonas sp. strains isolated from a nitrate- and radionuclide-contaminated groundwater in Russia.</title>
        <authorList>
            <person name="Grouzdev D.S."/>
            <person name="Tourova T.P."/>
            <person name="Goeva M.A."/>
            <person name="Babich T.L."/>
            <person name="Sokolova D.S."/>
            <person name="Abdullin R."/>
            <person name="Poltaraus A.B."/>
            <person name="Toshchakov S.V."/>
            <person name="Nazina T.N."/>
        </authorList>
    </citation>
    <scope>NUCLEOTIDE SEQUENCE [LARGE SCALE GENOMIC DNA]</scope>
    <source>
        <strain evidence="3 4">JR1/69-2-13</strain>
    </source>
</reference>
<dbReference type="Proteomes" id="UP000234328">
    <property type="component" value="Unassembled WGS sequence"/>
</dbReference>
<organism evidence="3 4">
    <name type="scientific">Pollutimonas nitritireducens</name>
    <dbReference type="NCBI Taxonomy" id="2045209"/>
    <lineage>
        <taxon>Bacteria</taxon>
        <taxon>Pseudomonadati</taxon>
        <taxon>Pseudomonadota</taxon>
        <taxon>Betaproteobacteria</taxon>
        <taxon>Burkholderiales</taxon>
        <taxon>Alcaligenaceae</taxon>
        <taxon>Pollutimonas</taxon>
    </lineage>
</organism>
<dbReference type="InterPro" id="IPR005064">
    <property type="entry name" value="BUG"/>
</dbReference>
<dbReference type="PANTHER" id="PTHR42928:SF5">
    <property type="entry name" value="BLR1237 PROTEIN"/>
    <property type="match status" value="1"/>
</dbReference>
<feature type="chain" id="PRO_5014606819" evidence="2">
    <location>
        <begin position="24"/>
        <end position="322"/>
    </location>
</feature>
<dbReference type="OrthoDB" id="8678477at2"/>
<evidence type="ECO:0000313" key="3">
    <source>
        <dbReference type="EMBL" id="PLC53382.1"/>
    </source>
</evidence>
<dbReference type="InterPro" id="IPR042100">
    <property type="entry name" value="Bug_dom1"/>
</dbReference>
<sequence>MFKAGTRILAAAILGTIVQASSAAVFPERPIKVVTPFPAGGATDALARVLTEHMSQTLGQSLIVENRAGASTTIGASYAAREKPDGYTVLLATNSTLVTNRYLYKSLSYDPDAFAPIGMIGIGPMVLLSSKKHGFKTVGDVVDHAKKNPGTLSIASFGAGTSSHLTSEYFQKQADIKMLHVPFKGSTQALPQLIGGDIDLFFDMVATGMPQAQADKVDVLGITSKQRLSSLPGLPTLSESGYPDFDMTAWFTLVAPQGTPPDVTAVLRKALQSALKDKAVRERLLTMGIEPGDGSADAMAKQVETEKPIISELVKRANIVAQ</sequence>
<gene>
    <name evidence="3" type="ORF">CR155_14015</name>
</gene>
<keyword evidence="4" id="KW-1185">Reference proteome</keyword>
<dbReference type="Gene3D" id="3.40.190.10">
    <property type="entry name" value="Periplasmic binding protein-like II"/>
    <property type="match status" value="1"/>
</dbReference>
<dbReference type="Pfam" id="PF03401">
    <property type="entry name" value="TctC"/>
    <property type="match status" value="1"/>
</dbReference>
<keyword evidence="2" id="KW-0732">Signal</keyword>
<dbReference type="Gene3D" id="3.40.190.150">
    <property type="entry name" value="Bordetella uptake gene, domain 1"/>
    <property type="match status" value="1"/>
</dbReference>
<proteinExistence type="inferred from homology"/>
<dbReference type="PIRSF" id="PIRSF017082">
    <property type="entry name" value="YflP"/>
    <property type="match status" value="1"/>
</dbReference>
<evidence type="ECO:0000256" key="1">
    <source>
        <dbReference type="ARBA" id="ARBA00006987"/>
    </source>
</evidence>
<evidence type="ECO:0000313" key="4">
    <source>
        <dbReference type="Proteomes" id="UP000234328"/>
    </source>
</evidence>
<evidence type="ECO:0000256" key="2">
    <source>
        <dbReference type="SAM" id="SignalP"/>
    </source>
</evidence>
<dbReference type="AlphaFoldDB" id="A0A2N4UED2"/>
<dbReference type="EMBL" id="PDNV01000008">
    <property type="protein sequence ID" value="PLC53382.1"/>
    <property type="molecule type" value="Genomic_DNA"/>
</dbReference>
<comment type="caution">
    <text evidence="3">The sequence shown here is derived from an EMBL/GenBank/DDBJ whole genome shotgun (WGS) entry which is preliminary data.</text>
</comment>
<dbReference type="PANTHER" id="PTHR42928">
    <property type="entry name" value="TRICARBOXYLATE-BINDING PROTEIN"/>
    <property type="match status" value="1"/>
</dbReference>